<dbReference type="NCBIfam" id="NF003287">
    <property type="entry name" value="PRK04286.1-1"/>
    <property type="match status" value="1"/>
</dbReference>
<dbReference type="HAMAP" id="MF_01406">
    <property type="entry name" value="UPF0282"/>
    <property type="match status" value="1"/>
</dbReference>
<dbReference type="InterPro" id="IPR014426">
    <property type="entry name" value="UPF0282_hydrls"/>
</dbReference>
<dbReference type="PIRSF" id="PIRSF004944">
    <property type="entry name" value="UCP004944_hydrls"/>
    <property type="match status" value="1"/>
</dbReference>
<protein>
    <recommendedName>
        <fullName evidence="3">Metallo-beta-lactamase domain-containing protein</fullName>
    </recommendedName>
</protein>
<dbReference type="InterPro" id="IPR050114">
    <property type="entry name" value="UPF0173_UPF0282_UlaG_hydrolase"/>
</dbReference>
<name>A0A0S7YB37_UNCT6</name>
<dbReference type="PATRIC" id="fig|1703772.3.peg.830"/>
<gene>
    <name evidence="1" type="ORF">AMJ52_08705</name>
</gene>
<comment type="caution">
    <text evidence="1">The sequence shown here is derived from an EMBL/GenBank/DDBJ whole genome shotgun (WGS) entry which is preliminary data.</text>
</comment>
<reference evidence="1 2" key="1">
    <citation type="journal article" date="2015" name="Microbiome">
        <title>Genomic resolution of linkages in carbon, nitrogen, and sulfur cycling among widespread estuary sediment bacteria.</title>
        <authorList>
            <person name="Baker B.J."/>
            <person name="Lazar C.S."/>
            <person name="Teske A.P."/>
            <person name="Dick G.J."/>
        </authorList>
    </citation>
    <scope>NUCLEOTIDE SEQUENCE [LARGE SCALE GENOMIC DNA]</scope>
    <source>
        <strain evidence="1">DG_78</strain>
    </source>
</reference>
<sequence>MKILPIAFDSLGVRSMATFVETKDVRIFIDPGVSVSPDRYSLPPHQIELVRHREMWEAIKRWVSISDMVIISHYHYDHHNPDEPEIYYQKDVYLKHPREFINQSQRERAATFLSRIEPYAKSINIADGETLTIGSTKIVFSKPVFHGISPQLGYVIMVCVEESERFIFTSDVQGPLNEDACTFIIEKAPHSMIIDGPATYLLGSHYKKQDIDISIKNLSKIITRVPLKNFVIDHHLLRDMNWANYIEGLGKIKQGVCPCSAAGYLGKKEEIFEAKRKDMYSGVPY</sequence>
<organism evidence="1 2">
    <name type="scientific">candidate division TA06 bacterium DG_78</name>
    <dbReference type="NCBI Taxonomy" id="1703772"/>
    <lineage>
        <taxon>Bacteria</taxon>
        <taxon>Bacteria division TA06</taxon>
    </lineage>
</organism>
<dbReference type="Proteomes" id="UP000051012">
    <property type="component" value="Unassembled WGS sequence"/>
</dbReference>
<accession>A0A0S7YB37</accession>
<dbReference type="PANTHER" id="PTHR43546:SF4">
    <property type="entry name" value="UPF0282 PROTEIN MJ1629"/>
    <property type="match status" value="1"/>
</dbReference>
<dbReference type="InterPro" id="IPR036866">
    <property type="entry name" value="RibonucZ/Hydroxyglut_hydro"/>
</dbReference>
<dbReference type="PANTHER" id="PTHR43546">
    <property type="entry name" value="UPF0173 METAL-DEPENDENT HYDROLASE MJ1163-RELATED"/>
    <property type="match status" value="1"/>
</dbReference>
<evidence type="ECO:0008006" key="3">
    <source>
        <dbReference type="Google" id="ProtNLM"/>
    </source>
</evidence>
<dbReference type="Gene3D" id="3.60.15.10">
    <property type="entry name" value="Ribonuclease Z/Hydroxyacylglutathione hydrolase-like"/>
    <property type="match status" value="1"/>
</dbReference>
<dbReference type="EMBL" id="LJNI01000129">
    <property type="protein sequence ID" value="KPJ71308.1"/>
    <property type="molecule type" value="Genomic_DNA"/>
</dbReference>
<dbReference type="AlphaFoldDB" id="A0A0S7YB37"/>
<evidence type="ECO:0000313" key="1">
    <source>
        <dbReference type="EMBL" id="KPJ71308.1"/>
    </source>
</evidence>
<dbReference type="SUPFAM" id="SSF56281">
    <property type="entry name" value="Metallo-hydrolase/oxidoreductase"/>
    <property type="match status" value="1"/>
</dbReference>
<evidence type="ECO:0000313" key="2">
    <source>
        <dbReference type="Proteomes" id="UP000051012"/>
    </source>
</evidence>
<proteinExistence type="inferred from homology"/>